<dbReference type="PROSITE" id="PS50885">
    <property type="entry name" value="HAMP"/>
    <property type="match status" value="1"/>
</dbReference>
<dbReference type="PANTHER" id="PTHR45436:SF5">
    <property type="entry name" value="SENSOR HISTIDINE KINASE TRCS"/>
    <property type="match status" value="1"/>
</dbReference>
<dbReference type="RefSeq" id="WP_204910471.1">
    <property type="nucleotide sequence ID" value="NZ_BAAAYR010000002.1"/>
</dbReference>
<dbReference type="InterPro" id="IPR003661">
    <property type="entry name" value="HisK_dim/P_dom"/>
</dbReference>
<dbReference type="SUPFAM" id="SSF55874">
    <property type="entry name" value="ATPase domain of HSP90 chaperone/DNA topoisomerase II/histidine kinase"/>
    <property type="match status" value="1"/>
</dbReference>
<dbReference type="InterPro" id="IPR036890">
    <property type="entry name" value="HATPase_C_sf"/>
</dbReference>
<dbReference type="Gene3D" id="1.10.287.130">
    <property type="match status" value="1"/>
</dbReference>
<evidence type="ECO:0000256" key="4">
    <source>
        <dbReference type="ARBA" id="ARBA00022553"/>
    </source>
</evidence>
<dbReference type="PROSITE" id="PS50109">
    <property type="entry name" value="HIS_KIN"/>
    <property type="match status" value="1"/>
</dbReference>
<feature type="region of interest" description="Disordered" evidence="11">
    <location>
        <begin position="109"/>
        <end position="128"/>
    </location>
</feature>
<sequence length="470" mass="49919">MKRTWTYLWDHPLQRRISLLTTVAVALAVILFSAVGYLTLRVTLHRTSESIALAVARDLAPAATDDLLGTGRLSPDLRQAGGVVVEAVDAQGRVLRLDGQVDELVLSPRDRTAAGPEGRTTRRSGTAASGHPYAIVSVPLPGTSYALVVGRTLAPVEEILRVQRLILLTISLASIVAAAVAGFLVGRAGLRPVRQLTEAVEHVTATQDLQPVSVRYARGDLATLAASFNLMLASLTRTRNRQARLVADAGHELRTPLTSLRTNVDLLASDVRRDRLTVDAREAVLADLQGQLGELNDMIGDLVHVTREDGAASVAPLDVRDVVGTSVERVQRRAQGVTFDVDLDPLFVVANAEALGRAVTNLLDNAVKWSPPGATVRVRLEGNRLRVSDAGPGIPEADLPYVFDRFFRGESARRTKGTGLGLAIVAKAVEEMGGTVSAGRSAEGGAELTLQLPGVTSREAVSSLLVPAAS</sequence>
<dbReference type="CDD" id="cd00082">
    <property type="entry name" value="HisKA"/>
    <property type="match status" value="1"/>
</dbReference>
<keyword evidence="7 15" id="KW-0418">Kinase</keyword>
<keyword evidence="10 12" id="KW-0472">Membrane</keyword>
<dbReference type="CDD" id="cd06225">
    <property type="entry name" value="HAMP"/>
    <property type="match status" value="1"/>
</dbReference>
<comment type="caution">
    <text evidence="15">The sequence shown here is derived from an EMBL/GenBank/DDBJ whole genome shotgun (WGS) entry which is preliminary data.</text>
</comment>
<dbReference type="PANTHER" id="PTHR45436">
    <property type="entry name" value="SENSOR HISTIDINE KINASE YKOH"/>
    <property type="match status" value="1"/>
</dbReference>
<evidence type="ECO:0000256" key="6">
    <source>
        <dbReference type="ARBA" id="ARBA00022692"/>
    </source>
</evidence>
<evidence type="ECO:0000256" key="2">
    <source>
        <dbReference type="ARBA" id="ARBA00004236"/>
    </source>
</evidence>
<evidence type="ECO:0000256" key="1">
    <source>
        <dbReference type="ARBA" id="ARBA00000085"/>
    </source>
</evidence>
<dbReference type="Gene3D" id="6.10.340.10">
    <property type="match status" value="1"/>
</dbReference>
<accession>A0ABP6XJ66</accession>
<dbReference type="InterPro" id="IPR036097">
    <property type="entry name" value="HisK_dim/P_sf"/>
</dbReference>
<feature type="domain" description="HAMP" evidence="14">
    <location>
        <begin position="187"/>
        <end position="240"/>
    </location>
</feature>
<keyword evidence="5" id="KW-0808">Transferase</keyword>
<dbReference type="SUPFAM" id="SSF47384">
    <property type="entry name" value="Homodimeric domain of signal transducing histidine kinase"/>
    <property type="match status" value="1"/>
</dbReference>
<dbReference type="GO" id="GO:0016301">
    <property type="term" value="F:kinase activity"/>
    <property type="evidence" value="ECO:0007669"/>
    <property type="project" value="UniProtKB-KW"/>
</dbReference>
<dbReference type="SMART" id="SM00304">
    <property type="entry name" value="HAMP"/>
    <property type="match status" value="1"/>
</dbReference>
<keyword evidence="4" id="KW-0597">Phosphoprotein</keyword>
<dbReference type="InterPro" id="IPR005467">
    <property type="entry name" value="His_kinase_dom"/>
</dbReference>
<comment type="catalytic activity">
    <reaction evidence="1">
        <text>ATP + protein L-histidine = ADP + protein N-phospho-L-histidine.</text>
        <dbReference type="EC" id="2.7.13.3"/>
    </reaction>
</comment>
<dbReference type="PRINTS" id="PR00344">
    <property type="entry name" value="BCTRLSENSOR"/>
</dbReference>
<keyword evidence="16" id="KW-1185">Reference proteome</keyword>
<dbReference type="InterPro" id="IPR050428">
    <property type="entry name" value="TCS_sensor_his_kinase"/>
</dbReference>
<evidence type="ECO:0000259" key="14">
    <source>
        <dbReference type="PROSITE" id="PS50885"/>
    </source>
</evidence>
<dbReference type="Pfam" id="PF00672">
    <property type="entry name" value="HAMP"/>
    <property type="match status" value="1"/>
</dbReference>
<dbReference type="InterPro" id="IPR003660">
    <property type="entry name" value="HAMP_dom"/>
</dbReference>
<evidence type="ECO:0000256" key="11">
    <source>
        <dbReference type="SAM" id="MobiDB-lite"/>
    </source>
</evidence>
<gene>
    <name evidence="15" type="ORF">GCM10022197_23970</name>
</gene>
<proteinExistence type="predicted"/>
<organism evidence="15 16">
    <name type="scientific">Microlunatus spumicola</name>
    <dbReference type="NCBI Taxonomy" id="81499"/>
    <lineage>
        <taxon>Bacteria</taxon>
        <taxon>Bacillati</taxon>
        <taxon>Actinomycetota</taxon>
        <taxon>Actinomycetes</taxon>
        <taxon>Propionibacteriales</taxon>
        <taxon>Propionibacteriaceae</taxon>
        <taxon>Microlunatus</taxon>
    </lineage>
</organism>
<evidence type="ECO:0000256" key="5">
    <source>
        <dbReference type="ARBA" id="ARBA00022679"/>
    </source>
</evidence>
<dbReference type="Pfam" id="PF00512">
    <property type="entry name" value="HisKA"/>
    <property type="match status" value="1"/>
</dbReference>
<feature type="domain" description="Histidine kinase" evidence="13">
    <location>
        <begin position="248"/>
        <end position="456"/>
    </location>
</feature>
<reference evidence="16" key="1">
    <citation type="journal article" date="2019" name="Int. J. Syst. Evol. Microbiol.">
        <title>The Global Catalogue of Microorganisms (GCM) 10K type strain sequencing project: providing services to taxonomists for standard genome sequencing and annotation.</title>
        <authorList>
            <consortium name="The Broad Institute Genomics Platform"/>
            <consortium name="The Broad Institute Genome Sequencing Center for Infectious Disease"/>
            <person name="Wu L."/>
            <person name="Ma J."/>
        </authorList>
    </citation>
    <scope>NUCLEOTIDE SEQUENCE [LARGE SCALE GENOMIC DNA]</scope>
    <source>
        <strain evidence="16">JCM 16540</strain>
    </source>
</reference>
<dbReference type="EMBL" id="BAAAYR010000002">
    <property type="protein sequence ID" value="GAA3567075.1"/>
    <property type="molecule type" value="Genomic_DNA"/>
</dbReference>
<dbReference type="EC" id="2.7.13.3" evidence="3"/>
<keyword evidence="9" id="KW-0902">Two-component regulatory system</keyword>
<evidence type="ECO:0000256" key="12">
    <source>
        <dbReference type="SAM" id="Phobius"/>
    </source>
</evidence>
<name>A0ABP6XJ66_9ACTN</name>
<keyword evidence="8 12" id="KW-1133">Transmembrane helix</keyword>
<dbReference type="Pfam" id="PF02518">
    <property type="entry name" value="HATPase_c"/>
    <property type="match status" value="1"/>
</dbReference>
<evidence type="ECO:0000313" key="16">
    <source>
        <dbReference type="Proteomes" id="UP001500767"/>
    </source>
</evidence>
<keyword evidence="6 12" id="KW-0812">Transmembrane</keyword>
<protein>
    <recommendedName>
        <fullName evidence="3">histidine kinase</fullName>
        <ecNumber evidence="3">2.7.13.3</ecNumber>
    </recommendedName>
</protein>
<dbReference type="SMART" id="SM00387">
    <property type="entry name" value="HATPase_c"/>
    <property type="match status" value="1"/>
</dbReference>
<comment type="subcellular location">
    <subcellularLocation>
        <location evidence="2">Cell membrane</location>
    </subcellularLocation>
</comment>
<feature type="transmembrane region" description="Helical" evidence="12">
    <location>
        <begin position="165"/>
        <end position="185"/>
    </location>
</feature>
<dbReference type="SMART" id="SM00388">
    <property type="entry name" value="HisKA"/>
    <property type="match status" value="1"/>
</dbReference>
<feature type="transmembrane region" description="Helical" evidence="12">
    <location>
        <begin position="20"/>
        <end position="40"/>
    </location>
</feature>
<evidence type="ECO:0000259" key="13">
    <source>
        <dbReference type="PROSITE" id="PS50109"/>
    </source>
</evidence>
<evidence type="ECO:0000256" key="7">
    <source>
        <dbReference type="ARBA" id="ARBA00022777"/>
    </source>
</evidence>
<dbReference type="InterPro" id="IPR003594">
    <property type="entry name" value="HATPase_dom"/>
</dbReference>
<evidence type="ECO:0000256" key="3">
    <source>
        <dbReference type="ARBA" id="ARBA00012438"/>
    </source>
</evidence>
<evidence type="ECO:0000256" key="10">
    <source>
        <dbReference type="ARBA" id="ARBA00023136"/>
    </source>
</evidence>
<dbReference type="CDD" id="cd00075">
    <property type="entry name" value="HATPase"/>
    <property type="match status" value="1"/>
</dbReference>
<dbReference type="Gene3D" id="3.30.565.10">
    <property type="entry name" value="Histidine kinase-like ATPase, C-terminal domain"/>
    <property type="match status" value="1"/>
</dbReference>
<evidence type="ECO:0000313" key="15">
    <source>
        <dbReference type="EMBL" id="GAA3567075.1"/>
    </source>
</evidence>
<evidence type="ECO:0000256" key="8">
    <source>
        <dbReference type="ARBA" id="ARBA00022989"/>
    </source>
</evidence>
<dbReference type="Proteomes" id="UP001500767">
    <property type="component" value="Unassembled WGS sequence"/>
</dbReference>
<evidence type="ECO:0000256" key="9">
    <source>
        <dbReference type="ARBA" id="ARBA00023012"/>
    </source>
</evidence>
<dbReference type="InterPro" id="IPR004358">
    <property type="entry name" value="Sig_transdc_His_kin-like_C"/>
</dbReference>